<evidence type="ECO:0000259" key="1">
    <source>
        <dbReference type="PROSITE" id="PS50003"/>
    </source>
</evidence>
<dbReference type="InterPro" id="IPR001849">
    <property type="entry name" value="PH_domain"/>
</dbReference>
<dbReference type="PROSITE" id="PS50003">
    <property type="entry name" value="PH_DOMAIN"/>
    <property type="match status" value="1"/>
</dbReference>
<dbReference type="AlphaFoldDB" id="A0A814S693"/>
<sequence>MTASEREEAVKWFNGLENGIQILFDHEIDRLIVVRRQMLEIQNNCPGYVEKAVFFAKQRRPESISDNNILFNSVESTAYHMIINPVESSDNYVKAANGLVASYNCVIQRFELIKSRSAIDLKFVDPNDGS</sequence>
<feature type="domain" description="PH" evidence="1">
    <location>
        <begin position="1"/>
        <end position="21"/>
    </location>
</feature>
<dbReference type="Proteomes" id="UP000663879">
    <property type="component" value="Unassembled WGS sequence"/>
</dbReference>
<keyword evidence="3" id="KW-1185">Reference proteome</keyword>
<accession>A0A814S693</accession>
<gene>
    <name evidence="2" type="ORF">OXX778_LOCUS22984</name>
</gene>
<organism evidence="2 3">
    <name type="scientific">Brachionus calyciflorus</name>
    <dbReference type="NCBI Taxonomy" id="104777"/>
    <lineage>
        <taxon>Eukaryota</taxon>
        <taxon>Metazoa</taxon>
        <taxon>Spiralia</taxon>
        <taxon>Gnathifera</taxon>
        <taxon>Rotifera</taxon>
        <taxon>Eurotatoria</taxon>
        <taxon>Monogononta</taxon>
        <taxon>Pseudotrocha</taxon>
        <taxon>Ploima</taxon>
        <taxon>Brachionidae</taxon>
        <taxon>Brachionus</taxon>
    </lineage>
</organism>
<protein>
    <recommendedName>
        <fullName evidence="1">PH domain-containing protein</fullName>
    </recommendedName>
</protein>
<name>A0A814S693_9BILA</name>
<comment type="caution">
    <text evidence="2">The sequence shown here is derived from an EMBL/GenBank/DDBJ whole genome shotgun (WGS) entry which is preliminary data.</text>
</comment>
<evidence type="ECO:0000313" key="3">
    <source>
        <dbReference type="Proteomes" id="UP000663879"/>
    </source>
</evidence>
<dbReference type="EMBL" id="CAJNOC010010804">
    <property type="protein sequence ID" value="CAF1143196.1"/>
    <property type="molecule type" value="Genomic_DNA"/>
</dbReference>
<proteinExistence type="predicted"/>
<reference evidence="2" key="1">
    <citation type="submission" date="2021-02" db="EMBL/GenBank/DDBJ databases">
        <authorList>
            <person name="Nowell W R."/>
        </authorList>
    </citation>
    <scope>NUCLEOTIDE SEQUENCE</scope>
    <source>
        <strain evidence="2">Ploen Becks lab</strain>
    </source>
</reference>
<evidence type="ECO:0000313" key="2">
    <source>
        <dbReference type="EMBL" id="CAF1143196.1"/>
    </source>
</evidence>